<evidence type="ECO:0008006" key="4">
    <source>
        <dbReference type="Google" id="ProtNLM"/>
    </source>
</evidence>
<accession>A0AAV2YGX1</accession>
<reference evidence="2" key="2">
    <citation type="journal article" date="2023" name="Microbiol Resour">
        <title>Decontamination and Annotation of the Draft Genome Sequence of the Oomycete Lagenidium giganteum ARSEF 373.</title>
        <authorList>
            <person name="Morgan W.R."/>
            <person name="Tartar A."/>
        </authorList>
    </citation>
    <scope>NUCLEOTIDE SEQUENCE</scope>
    <source>
        <strain evidence="2">ARSEF 373</strain>
    </source>
</reference>
<feature type="compositionally biased region" description="Polar residues" evidence="1">
    <location>
        <begin position="1"/>
        <end position="11"/>
    </location>
</feature>
<organism evidence="2 3">
    <name type="scientific">Lagenidium giganteum</name>
    <dbReference type="NCBI Taxonomy" id="4803"/>
    <lineage>
        <taxon>Eukaryota</taxon>
        <taxon>Sar</taxon>
        <taxon>Stramenopiles</taxon>
        <taxon>Oomycota</taxon>
        <taxon>Peronosporomycetes</taxon>
        <taxon>Pythiales</taxon>
        <taxon>Pythiaceae</taxon>
    </lineage>
</organism>
<proteinExistence type="predicted"/>
<sequence length="127" mass="14585">MVQTIQTQKSVTLMEPKELLRREFKTLTKREQKEGAFKANTSGSRGRKHHGKSRNGDENRPQKPRNGQDNSGHTRGNKRKSRGAEIQCSICHQRGHHRDQCRRCKYQEDDEVVFSATDGTIKAHETS</sequence>
<dbReference type="AlphaFoldDB" id="A0AAV2YGX1"/>
<feature type="region of interest" description="Disordered" evidence="1">
    <location>
        <begin position="1"/>
        <end position="100"/>
    </location>
</feature>
<keyword evidence="3" id="KW-1185">Reference proteome</keyword>
<name>A0AAV2YGX1_9STRA</name>
<gene>
    <name evidence="2" type="ORF">N0F65_010119</name>
</gene>
<reference evidence="2" key="1">
    <citation type="submission" date="2022-11" db="EMBL/GenBank/DDBJ databases">
        <authorList>
            <person name="Morgan W.R."/>
            <person name="Tartar A."/>
        </authorList>
    </citation>
    <scope>NUCLEOTIDE SEQUENCE</scope>
    <source>
        <strain evidence="2">ARSEF 373</strain>
    </source>
</reference>
<dbReference type="EMBL" id="DAKRPA010000282">
    <property type="protein sequence ID" value="DAZ93917.1"/>
    <property type="molecule type" value="Genomic_DNA"/>
</dbReference>
<evidence type="ECO:0000256" key="1">
    <source>
        <dbReference type="SAM" id="MobiDB-lite"/>
    </source>
</evidence>
<comment type="caution">
    <text evidence="2">The sequence shown here is derived from an EMBL/GenBank/DDBJ whole genome shotgun (WGS) entry which is preliminary data.</text>
</comment>
<evidence type="ECO:0000313" key="2">
    <source>
        <dbReference type="EMBL" id="DAZ93917.1"/>
    </source>
</evidence>
<evidence type="ECO:0000313" key="3">
    <source>
        <dbReference type="Proteomes" id="UP001146120"/>
    </source>
</evidence>
<feature type="compositionally biased region" description="Basic and acidic residues" evidence="1">
    <location>
        <begin position="15"/>
        <end position="36"/>
    </location>
</feature>
<protein>
    <recommendedName>
        <fullName evidence="4">CCHC-type domain-containing protein</fullName>
    </recommendedName>
</protein>
<feature type="compositionally biased region" description="Polar residues" evidence="1">
    <location>
        <begin position="65"/>
        <end position="74"/>
    </location>
</feature>
<dbReference type="Proteomes" id="UP001146120">
    <property type="component" value="Unassembled WGS sequence"/>
</dbReference>